<evidence type="ECO:0000313" key="1">
    <source>
        <dbReference type="EMBL" id="GJS87345.1"/>
    </source>
</evidence>
<dbReference type="EMBL" id="BQNB010011191">
    <property type="protein sequence ID" value="GJS87345.1"/>
    <property type="molecule type" value="Genomic_DNA"/>
</dbReference>
<evidence type="ECO:0000313" key="2">
    <source>
        <dbReference type="Proteomes" id="UP001151760"/>
    </source>
</evidence>
<comment type="caution">
    <text evidence="1">The sequence shown here is derived from an EMBL/GenBank/DDBJ whole genome shotgun (WGS) entry which is preliminary data.</text>
</comment>
<proteinExistence type="predicted"/>
<evidence type="ECO:0008006" key="3">
    <source>
        <dbReference type="Google" id="ProtNLM"/>
    </source>
</evidence>
<accession>A0ABQ4ZB78</accession>
<gene>
    <name evidence="1" type="ORF">Tco_0769981</name>
</gene>
<protein>
    <recommendedName>
        <fullName evidence="3">Reverse transcriptase domain-containing protein</fullName>
    </recommendedName>
</protein>
<keyword evidence="2" id="KW-1185">Reference proteome</keyword>
<organism evidence="1 2">
    <name type="scientific">Tanacetum coccineum</name>
    <dbReference type="NCBI Taxonomy" id="301880"/>
    <lineage>
        <taxon>Eukaryota</taxon>
        <taxon>Viridiplantae</taxon>
        <taxon>Streptophyta</taxon>
        <taxon>Embryophyta</taxon>
        <taxon>Tracheophyta</taxon>
        <taxon>Spermatophyta</taxon>
        <taxon>Magnoliopsida</taxon>
        <taxon>eudicotyledons</taxon>
        <taxon>Gunneridae</taxon>
        <taxon>Pentapetalae</taxon>
        <taxon>asterids</taxon>
        <taxon>campanulids</taxon>
        <taxon>Asterales</taxon>
        <taxon>Asteraceae</taxon>
        <taxon>Asteroideae</taxon>
        <taxon>Anthemideae</taxon>
        <taxon>Anthemidinae</taxon>
        <taxon>Tanacetum</taxon>
    </lineage>
</organism>
<reference evidence="1" key="1">
    <citation type="journal article" date="2022" name="Int. J. Mol. Sci.">
        <title>Draft Genome of Tanacetum Coccineum: Genomic Comparison of Closely Related Tanacetum-Family Plants.</title>
        <authorList>
            <person name="Yamashiro T."/>
            <person name="Shiraishi A."/>
            <person name="Nakayama K."/>
            <person name="Satake H."/>
        </authorList>
    </citation>
    <scope>NUCLEOTIDE SEQUENCE</scope>
</reference>
<dbReference type="Proteomes" id="UP001151760">
    <property type="component" value="Unassembled WGS sequence"/>
</dbReference>
<name>A0ABQ4ZB78_9ASTR</name>
<reference evidence="1" key="2">
    <citation type="submission" date="2022-01" db="EMBL/GenBank/DDBJ databases">
        <authorList>
            <person name="Yamashiro T."/>
            <person name="Shiraishi A."/>
            <person name="Satake H."/>
            <person name="Nakayama K."/>
        </authorList>
    </citation>
    <scope>NUCLEOTIDE SEQUENCE</scope>
</reference>
<sequence>MPSLLAPHSKMLFIKLTTPTILAQLHTHAPARTYATSISHNTKERRLVTLSSLSTRSTKGPPLTTLELTQTPSLHSIPPPYRSSLFFATCHVWKIAIIHLWNVPVYCFEPKGMRRRPNSTRASIGEDRQKSYVDRKRKPMEFEVGDKVMLKVSPWKGVVWLELPQEFSRVHTLSPSIKSEGNVTMTTMSCR</sequence>